<dbReference type="InterPro" id="IPR036291">
    <property type="entry name" value="NAD(P)-bd_dom_sf"/>
</dbReference>
<gene>
    <name evidence="2" type="ORF">A5630_01350</name>
</gene>
<accession>A0A1A3H5M2</accession>
<dbReference type="PANTHER" id="PTHR43245">
    <property type="entry name" value="BIFUNCTIONAL POLYMYXIN RESISTANCE PROTEIN ARNA"/>
    <property type="match status" value="1"/>
</dbReference>
<dbReference type="PANTHER" id="PTHR43245:SF54">
    <property type="entry name" value="BLL0593 PROTEIN"/>
    <property type="match status" value="1"/>
</dbReference>
<dbReference type="Proteomes" id="UP000093898">
    <property type="component" value="Unassembled WGS sequence"/>
</dbReference>
<dbReference type="SUPFAM" id="SSF51735">
    <property type="entry name" value="NAD(P)-binding Rossmann-fold domains"/>
    <property type="match status" value="1"/>
</dbReference>
<reference evidence="2 3" key="1">
    <citation type="submission" date="2016-06" db="EMBL/GenBank/DDBJ databases">
        <authorList>
            <person name="Kjaerup R.B."/>
            <person name="Dalgaard T.S."/>
            <person name="Juul-Madsen H.R."/>
        </authorList>
    </citation>
    <scope>NUCLEOTIDE SEQUENCE [LARGE SCALE GENOMIC DNA]</scope>
    <source>
        <strain evidence="2 3">1127319.6</strain>
    </source>
</reference>
<dbReference type="AlphaFoldDB" id="A0A1A3H5M2"/>
<dbReference type="RefSeq" id="WP_064980356.1">
    <property type="nucleotide sequence ID" value="NZ_LZLC01000090.1"/>
</dbReference>
<dbReference type="STRING" id="56689.GCA_001291445_01816"/>
<protein>
    <submittedName>
        <fullName evidence="2">NAD-dependent epimerase</fullName>
    </submittedName>
</protein>
<name>A0A1A3H5M2_MYCMU</name>
<evidence type="ECO:0000313" key="2">
    <source>
        <dbReference type="EMBL" id="OBJ42928.1"/>
    </source>
</evidence>
<evidence type="ECO:0000259" key="1">
    <source>
        <dbReference type="Pfam" id="PF01370"/>
    </source>
</evidence>
<proteinExistence type="predicted"/>
<feature type="domain" description="NAD-dependent epimerase/dehydratase" evidence="1">
    <location>
        <begin position="3"/>
        <end position="212"/>
    </location>
</feature>
<dbReference type="Gene3D" id="3.40.50.720">
    <property type="entry name" value="NAD(P)-binding Rossmann-like Domain"/>
    <property type="match status" value="1"/>
</dbReference>
<dbReference type="EMBL" id="LZLC01000090">
    <property type="protein sequence ID" value="OBJ42928.1"/>
    <property type="molecule type" value="Genomic_DNA"/>
</dbReference>
<evidence type="ECO:0000313" key="3">
    <source>
        <dbReference type="Proteomes" id="UP000093898"/>
    </source>
</evidence>
<comment type="caution">
    <text evidence="2">The sequence shown here is derived from an EMBL/GenBank/DDBJ whole genome shotgun (WGS) entry which is preliminary data.</text>
</comment>
<dbReference type="OrthoDB" id="9795501at2"/>
<sequence>MKILVTGSSGHLGEALMLRLQQTNHEVVGLDTTASVFTRHQASVTDPVAVAEAIRGVDAVVHTATLHKPHVATHTRQEFVDTNITGTLNLLEHAVAAGVTRFVYTSTTSAFGDALVPAAHEPAAWITEDVADRPKNIYGVTKAAAEDLCELFARRQGLPCVVLRTSRFFPEADDNKDIRDRYDDSNAKVNEFLYRRVDLEDVVEAHLRAIERAPDIGFGRYIISATSPFTVADLPQLRLDAPAVVARHLPRYVDEYRRRGWTMFPSIDRVYVNDRARHDLGWHPRHTFAELIERLEQDREFRSALTQSVGSKGYHAEVFSDGPYPVE</sequence>
<dbReference type="InterPro" id="IPR001509">
    <property type="entry name" value="Epimerase_deHydtase"/>
</dbReference>
<dbReference type="Pfam" id="PF01370">
    <property type="entry name" value="Epimerase"/>
    <property type="match status" value="1"/>
</dbReference>
<dbReference type="InterPro" id="IPR050177">
    <property type="entry name" value="Lipid_A_modif_metabolic_enz"/>
</dbReference>
<organism evidence="2 3">
    <name type="scientific">Mycolicibacterium mucogenicum</name>
    <name type="common">Mycobacterium mucogenicum</name>
    <dbReference type="NCBI Taxonomy" id="56689"/>
    <lineage>
        <taxon>Bacteria</taxon>
        <taxon>Bacillati</taxon>
        <taxon>Actinomycetota</taxon>
        <taxon>Actinomycetes</taxon>
        <taxon>Mycobacteriales</taxon>
        <taxon>Mycobacteriaceae</taxon>
        <taxon>Mycolicibacterium</taxon>
    </lineage>
</organism>